<feature type="transmembrane region" description="Helical" evidence="1">
    <location>
        <begin position="49"/>
        <end position="69"/>
    </location>
</feature>
<keyword evidence="1" id="KW-0812">Transmembrane</keyword>
<dbReference type="InterPro" id="IPR021424">
    <property type="entry name" value="PorA"/>
</dbReference>
<accession>A0A285V6M0</accession>
<dbReference type="OrthoDB" id="5181839at2"/>
<keyword evidence="1" id="KW-1133">Transmembrane helix</keyword>
<evidence type="ECO:0000313" key="3">
    <source>
        <dbReference type="Proteomes" id="UP000219435"/>
    </source>
</evidence>
<dbReference type="AlphaFoldDB" id="A0A285V6M0"/>
<evidence type="ECO:0008006" key="4">
    <source>
        <dbReference type="Google" id="ProtNLM"/>
    </source>
</evidence>
<name>A0A285V6M0_9ACTN</name>
<keyword evidence="3" id="KW-1185">Reference proteome</keyword>
<protein>
    <recommendedName>
        <fullName evidence="4">DUF3068 domain-containing protein</fullName>
    </recommendedName>
</protein>
<dbReference type="Proteomes" id="UP000219435">
    <property type="component" value="Unassembled WGS sequence"/>
</dbReference>
<evidence type="ECO:0000256" key="1">
    <source>
        <dbReference type="SAM" id="Phobius"/>
    </source>
</evidence>
<proteinExistence type="predicted"/>
<feature type="transmembrane region" description="Helical" evidence="1">
    <location>
        <begin position="351"/>
        <end position="371"/>
    </location>
</feature>
<sequence length="389" mass="40466">MVVDVTASLSPARRRITRTQVTVECDTDSSGLHPFPPEPSHVRSTRSSVILAAVGVLLIVAAAIVRFVVVPSATHLPKDLDVTLEFEGTYNGINPAVLSGGATEVMAEDVPIVATRNVSAGDVDGDSEIVERTDERTVGAGEPAITEVRFNVNRETAEAGPAPAGAEDVTDAEGLVFTLPFGPSTADGTYEYWDQYTLQSAPVTFEGEETFGGRAVYRYESVSEGELADPAALNLPMSLPKETLAALAPGLDGLVSPELLAALPAVLPSLPAEIPIAWTSRTTTFVDADQQLGATIAGGSTQEVTGSLDLGVTTVDVPFATIAIYSTDDSIDDRGDEVADQAQLLNLVGTILPIVLLVLGILLLAAALLLARRAAARTATPVESGAHSA</sequence>
<keyword evidence="1" id="KW-0472">Membrane</keyword>
<dbReference type="EMBL" id="OBQI01000003">
    <property type="protein sequence ID" value="SOC49663.1"/>
    <property type="molecule type" value="Genomic_DNA"/>
</dbReference>
<evidence type="ECO:0000313" key="2">
    <source>
        <dbReference type="EMBL" id="SOC49663.1"/>
    </source>
</evidence>
<organism evidence="2 3">
    <name type="scientific">Blastococcus aggregatus</name>
    <dbReference type="NCBI Taxonomy" id="38502"/>
    <lineage>
        <taxon>Bacteria</taxon>
        <taxon>Bacillati</taxon>
        <taxon>Actinomycetota</taxon>
        <taxon>Actinomycetes</taxon>
        <taxon>Geodermatophilales</taxon>
        <taxon>Geodermatophilaceae</taxon>
        <taxon>Blastococcus</taxon>
    </lineage>
</organism>
<gene>
    <name evidence="2" type="ORF">SAMN05660748_2394</name>
</gene>
<reference evidence="3" key="1">
    <citation type="submission" date="2017-08" db="EMBL/GenBank/DDBJ databases">
        <authorList>
            <person name="Varghese N."/>
            <person name="Submissions S."/>
        </authorList>
    </citation>
    <scope>NUCLEOTIDE SEQUENCE [LARGE SCALE GENOMIC DNA]</scope>
    <source>
        <strain evidence="3">DSM 4725</strain>
    </source>
</reference>
<dbReference type="Pfam" id="PF11271">
    <property type="entry name" value="PorA"/>
    <property type="match status" value="1"/>
</dbReference>